<sequence>MDIIMEKERQTVRHFSHRHALQPCQVKEEDLIFCSCCEVEITVPAYECTKPKCGFHLHQLCFELPKQVRLESHPRHPLTLLPSSPYQNGEFFCNGCGDFGSGFTYHCSVCQFDLHVGCASCPESLKLEQHQHPLMLNTVFPSKKENCAIFLCGLCNRSVEENCWIYYCQACDYGTHLDCAIREEDQEDNPEEIVF</sequence>
<comment type="caution">
    <text evidence="1">The sequence shown here is derived from an EMBL/GenBank/DDBJ whole genome shotgun (WGS) entry which is preliminary data.</text>
</comment>
<reference evidence="1 2" key="1">
    <citation type="journal article" date="2022" name="DNA Res.">
        <title>Chromosomal-level genome assembly of the orchid tree Bauhinia variegata (Leguminosae; Cercidoideae) supports the allotetraploid origin hypothesis of Bauhinia.</title>
        <authorList>
            <person name="Zhong Y."/>
            <person name="Chen Y."/>
            <person name="Zheng D."/>
            <person name="Pang J."/>
            <person name="Liu Y."/>
            <person name="Luo S."/>
            <person name="Meng S."/>
            <person name="Qian L."/>
            <person name="Wei D."/>
            <person name="Dai S."/>
            <person name="Zhou R."/>
        </authorList>
    </citation>
    <scope>NUCLEOTIDE SEQUENCE [LARGE SCALE GENOMIC DNA]</scope>
    <source>
        <strain evidence="1">BV-YZ2020</strain>
    </source>
</reference>
<evidence type="ECO:0000313" key="1">
    <source>
        <dbReference type="EMBL" id="KAI4333202.1"/>
    </source>
</evidence>
<dbReference type="Proteomes" id="UP000828941">
    <property type="component" value="Chromosome 7"/>
</dbReference>
<name>A0ACB9NA09_BAUVA</name>
<protein>
    <submittedName>
        <fullName evidence="1">Uncharacterized protein</fullName>
    </submittedName>
</protein>
<keyword evidence="2" id="KW-1185">Reference proteome</keyword>
<proteinExistence type="predicted"/>
<dbReference type="EMBL" id="CM039432">
    <property type="protein sequence ID" value="KAI4333202.1"/>
    <property type="molecule type" value="Genomic_DNA"/>
</dbReference>
<organism evidence="1 2">
    <name type="scientific">Bauhinia variegata</name>
    <name type="common">Purple orchid tree</name>
    <name type="synonym">Phanera variegata</name>
    <dbReference type="NCBI Taxonomy" id="167791"/>
    <lineage>
        <taxon>Eukaryota</taxon>
        <taxon>Viridiplantae</taxon>
        <taxon>Streptophyta</taxon>
        <taxon>Embryophyta</taxon>
        <taxon>Tracheophyta</taxon>
        <taxon>Spermatophyta</taxon>
        <taxon>Magnoliopsida</taxon>
        <taxon>eudicotyledons</taxon>
        <taxon>Gunneridae</taxon>
        <taxon>Pentapetalae</taxon>
        <taxon>rosids</taxon>
        <taxon>fabids</taxon>
        <taxon>Fabales</taxon>
        <taxon>Fabaceae</taxon>
        <taxon>Cercidoideae</taxon>
        <taxon>Cercideae</taxon>
        <taxon>Bauhiniinae</taxon>
        <taxon>Bauhinia</taxon>
    </lineage>
</organism>
<gene>
    <name evidence="1" type="ORF">L6164_018039</name>
</gene>
<evidence type="ECO:0000313" key="2">
    <source>
        <dbReference type="Proteomes" id="UP000828941"/>
    </source>
</evidence>
<accession>A0ACB9NA09</accession>